<dbReference type="InterPro" id="IPR045584">
    <property type="entry name" value="Pilin-like"/>
</dbReference>
<dbReference type="NCBIfam" id="TIGR02532">
    <property type="entry name" value="IV_pilin_GFxxxE"/>
    <property type="match status" value="1"/>
</dbReference>
<comment type="caution">
    <text evidence="12">The sequence shown here is derived from an EMBL/GenBank/DDBJ whole genome shotgun (WGS) entry which is preliminary data.</text>
</comment>
<dbReference type="RefSeq" id="WP_115752601.1">
    <property type="nucleotide sequence ID" value="NZ_LARY01000001.1"/>
</dbReference>
<keyword evidence="6 10" id="KW-1133">Transmembrane helix</keyword>
<proteinExistence type="inferred from homology"/>
<evidence type="ECO:0000256" key="5">
    <source>
        <dbReference type="ARBA" id="ARBA00022692"/>
    </source>
</evidence>
<dbReference type="InterPro" id="IPR012902">
    <property type="entry name" value="N_methyl_site"/>
</dbReference>
<dbReference type="InterPro" id="IPR000983">
    <property type="entry name" value="Bac_GSPG_pilin"/>
</dbReference>
<organism evidence="12 13">
    <name type="scientific">Listeria kieliensis</name>
    <dbReference type="NCBI Taxonomy" id="1621700"/>
    <lineage>
        <taxon>Bacteria</taxon>
        <taxon>Bacillati</taxon>
        <taxon>Bacillota</taxon>
        <taxon>Bacilli</taxon>
        <taxon>Bacillales</taxon>
        <taxon>Listeriaceae</taxon>
        <taxon>Listeria</taxon>
    </lineage>
</organism>
<comment type="subcellular location">
    <subcellularLocation>
        <location evidence="1">Cell membrane</location>
        <topology evidence="1">Single-pass membrane protein</topology>
    </subcellularLocation>
    <subcellularLocation>
        <location evidence="2">Cell surface</location>
    </subcellularLocation>
</comment>
<dbReference type="PRINTS" id="PR00813">
    <property type="entry name" value="BCTERIALGSPG"/>
</dbReference>
<evidence type="ECO:0000256" key="1">
    <source>
        <dbReference type="ARBA" id="ARBA00004162"/>
    </source>
</evidence>
<evidence type="ECO:0000256" key="7">
    <source>
        <dbReference type="ARBA" id="ARBA00023136"/>
    </source>
</evidence>
<evidence type="ECO:0000256" key="6">
    <source>
        <dbReference type="ARBA" id="ARBA00022989"/>
    </source>
</evidence>
<comment type="subunit">
    <text evidence="10">Homodimer.</text>
</comment>
<keyword evidence="7 10" id="KW-0472">Membrane</keyword>
<name>A0A3D8TV89_9LIST</name>
<accession>A0A3D8TV89</accession>
<evidence type="ECO:0000256" key="10">
    <source>
        <dbReference type="PIRNR" id="PIRNR029928"/>
    </source>
</evidence>
<feature type="modified residue" description="N-methylphenylalanine" evidence="11">
    <location>
        <position position="11"/>
    </location>
</feature>
<comment type="similarity">
    <text evidence="9 10">Belongs to the ComGC family.</text>
</comment>
<sequence length="103" mass="11539">MKINWRDERGFTLVEMLVVLLVVSVLLLLIIPNLTKQSKSINDKGCSAFVSMVETQVQAYELEYHNVPSFNDLLDKGFLSNKQKKCPNGNSVTIDGSGNVHEK</sequence>
<evidence type="ECO:0000256" key="2">
    <source>
        <dbReference type="ARBA" id="ARBA00004241"/>
    </source>
</evidence>
<comment type="function">
    <text evidence="10">Required for transformation and DNA binding.</text>
</comment>
<dbReference type="GO" id="GO:0009986">
    <property type="term" value="C:cell surface"/>
    <property type="evidence" value="ECO:0007669"/>
    <property type="project" value="UniProtKB-SubCell"/>
</dbReference>
<reference evidence="13" key="1">
    <citation type="submission" date="2015-04" db="EMBL/GenBank/DDBJ databases">
        <authorList>
            <person name="Schardt J."/>
            <person name="Mueller-Herbst S."/>
            <person name="Scherer S."/>
            <person name="Huptas C."/>
        </authorList>
    </citation>
    <scope>NUCLEOTIDE SEQUENCE [LARGE SCALE GENOMIC DNA]</scope>
    <source>
        <strain evidence="13">Kiel-L1</strain>
    </source>
</reference>
<dbReference type="GO" id="GO:0030420">
    <property type="term" value="P:establishment of competence for transformation"/>
    <property type="evidence" value="ECO:0007669"/>
    <property type="project" value="UniProtKB-UniRule"/>
</dbReference>
<feature type="transmembrane region" description="Helical" evidence="10">
    <location>
        <begin position="12"/>
        <end position="31"/>
    </location>
</feature>
<protein>
    <recommendedName>
        <fullName evidence="10">ComG operon protein 3</fullName>
    </recommendedName>
</protein>
<dbReference type="PROSITE" id="PS00409">
    <property type="entry name" value="PROKAR_NTER_METHYL"/>
    <property type="match status" value="1"/>
</dbReference>
<keyword evidence="8 10" id="KW-0178">Competence</keyword>
<evidence type="ECO:0000313" key="12">
    <source>
        <dbReference type="EMBL" id="RDX02910.1"/>
    </source>
</evidence>
<keyword evidence="4 11" id="KW-0488">Methylation</keyword>
<keyword evidence="5 10" id="KW-0812">Transmembrane</keyword>
<keyword evidence="10" id="KW-0813">Transport</keyword>
<keyword evidence="3 10" id="KW-1003">Cell membrane</keyword>
<keyword evidence="13" id="KW-1185">Reference proteome</keyword>
<feature type="propeptide" id="PRO_5035519272" evidence="11">
    <location>
        <begin position="1"/>
        <end position="10"/>
    </location>
</feature>
<dbReference type="AlphaFoldDB" id="A0A3D8TV89"/>
<dbReference type="SUPFAM" id="SSF54523">
    <property type="entry name" value="Pili subunits"/>
    <property type="match status" value="1"/>
</dbReference>
<dbReference type="Proteomes" id="UP000257055">
    <property type="component" value="Unassembled WGS sequence"/>
</dbReference>
<dbReference type="InterPro" id="IPR016940">
    <property type="entry name" value="ComGC"/>
</dbReference>
<dbReference type="GO" id="GO:0015627">
    <property type="term" value="C:type II protein secretion system complex"/>
    <property type="evidence" value="ECO:0007669"/>
    <property type="project" value="InterPro"/>
</dbReference>
<dbReference type="NCBIfam" id="NF040999">
    <property type="entry name" value="pilin_ComGC"/>
    <property type="match status" value="1"/>
</dbReference>
<dbReference type="GO" id="GO:0015628">
    <property type="term" value="P:protein secretion by the type II secretion system"/>
    <property type="evidence" value="ECO:0007669"/>
    <property type="project" value="InterPro"/>
</dbReference>
<feature type="chain" id="PRO_5035519273" description="ComG operon protein 3" evidence="11">
    <location>
        <begin position="11"/>
        <end position="103"/>
    </location>
</feature>
<dbReference type="GO" id="GO:0005886">
    <property type="term" value="C:plasma membrane"/>
    <property type="evidence" value="ECO:0007669"/>
    <property type="project" value="UniProtKB-SubCell"/>
</dbReference>
<evidence type="ECO:0000256" key="11">
    <source>
        <dbReference type="PIRSR" id="PIRSR029928-50"/>
    </source>
</evidence>
<evidence type="ECO:0000256" key="4">
    <source>
        <dbReference type="ARBA" id="ARBA00022481"/>
    </source>
</evidence>
<evidence type="ECO:0000256" key="8">
    <source>
        <dbReference type="ARBA" id="ARBA00023287"/>
    </source>
</evidence>
<dbReference type="PIRSF" id="PIRSF029928">
    <property type="entry name" value="Late_competence_ComGC"/>
    <property type="match status" value="1"/>
</dbReference>
<gene>
    <name evidence="12" type="ORF">UR08_05275</name>
</gene>
<dbReference type="Gene3D" id="3.30.700.10">
    <property type="entry name" value="Glycoprotein, Type 4 Pilin"/>
    <property type="match status" value="1"/>
</dbReference>
<evidence type="ECO:0000256" key="9">
    <source>
        <dbReference type="ARBA" id="ARBA00043982"/>
    </source>
</evidence>
<dbReference type="EMBL" id="LARY01000001">
    <property type="protein sequence ID" value="RDX02910.1"/>
    <property type="molecule type" value="Genomic_DNA"/>
</dbReference>
<dbReference type="Pfam" id="PF07963">
    <property type="entry name" value="N_methyl"/>
    <property type="match status" value="1"/>
</dbReference>
<evidence type="ECO:0000256" key="3">
    <source>
        <dbReference type="ARBA" id="ARBA00022475"/>
    </source>
</evidence>
<evidence type="ECO:0000313" key="13">
    <source>
        <dbReference type="Proteomes" id="UP000257055"/>
    </source>
</evidence>